<sequence>MPASISNKYTQVDGVNVFYREAGSRNNATILLLHGYPSSSHQYRNLIPILADQYHVLAPDIPGFGFTEVPSERQYQYTFESFAKTIGDFVTALNVKSFAVYIFDYGAPTGLRLALNRPDLKITAIISQNGNAYEEGLGDFWVPIQRLWKDNSKQNREALLPALTLEGTKSQYVNGVPKHLLERIQPESYHLDQAGLERPGNKEIQLDIFYDYRTNLGLYPQFQAYIKDNNIPVLAVWGKNDNIFIPPGAEAFKRANPSNTVVKLLDAGHFALETHVEEIGTDIISFLKSYVA</sequence>
<dbReference type="AlphaFoldDB" id="A0A8H7UC12"/>
<dbReference type="PANTHER" id="PTHR42977">
    <property type="entry name" value="HYDROLASE-RELATED"/>
    <property type="match status" value="1"/>
</dbReference>
<evidence type="ECO:0000313" key="3">
    <source>
        <dbReference type="EMBL" id="KAG2177380.1"/>
    </source>
</evidence>
<dbReference type="OrthoDB" id="284184at2759"/>
<dbReference type="PRINTS" id="PR00412">
    <property type="entry name" value="EPOXHYDRLASE"/>
</dbReference>
<gene>
    <name evidence="3" type="ORF">INT44_007891</name>
</gene>
<dbReference type="SUPFAM" id="SSF53474">
    <property type="entry name" value="alpha/beta-Hydrolases"/>
    <property type="match status" value="1"/>
</dbReference>
<organism evidence="3 4">
    <name type="scientific">Umbelopsis vinacea</name>
    <dbReference type="NCBI Taxonomy" id="44442"/>
    <lineage>
        <taxon>Eukaryota</taxon>
        <taxon>Fungi</taxon>
        <taxon>Fungi incertae sedis</taxon>
        <taxon>Mucoromycota</taxon>
        <taxon>Mucoromycotina</taxon>
        <taxon>Umbelopsidomycetes</taxon>
        <taxon>Umbelopsidales</taxon>
        <taxon>Umbelopsidaceae</taxon>
        <taxon>Umbelopsis</taxon>
    </lineage>
</organism>
<dbReference type="InterPro" id="IPR029058">
    <property type="entry name" value="AB_hydrolase_fold"/>
</dbReference>
<dbReference type="Gene3D" id="3.40.50.1820">
    <property type="entry name" value="alpha/beta hydrolase"/>
    <property type="match status" value="1"/>
</dbReference>
<proteinExistence type="predicted"/>
<keyword evidence="4" id="KW-1185">Reference proteome</keyword>
<dbReference type="GO" id="GO:0004301">
    <property type="term" value="F:epoxide hydrolase activity"/>
    <property type="evidence" value="ECO:0007669"/>
    <property type="project" value="TreeGrafter"/>
</dbReference>
<dbReference type="PANTHER" id="PTHR42977:SF3">
    <property type="entry name" value="AB HYDROLASE-1 DOMAIN-CONTAINING PROTEIN"/>
    <property type="match status" value="1"/>
</dbReference>
<dbReference type="InterPro" id="IPR000073">
    <property type="entry name" value="AB_hydrolase_1"/>
</dbReference>
<reference evidence="3" key="1">
    <citation type="submission" date="2020-12" db="EMBL/GenBank/DDBJ databases">
        <title>Metabolic potential, ecology and presence of endohyphal bacteria is reflected in genomic diversity of Mucoromycotina.</title>
        <authorList>
            <person name="Muszewska A."/>
            <person name="Okrasinska A."/>
            <person name="Steczkiewicz K."/>
            <person name="Drgas O."/>
            <person name="Orlowska M."/>
            <person name="Perlinska-Lenart U."/>
            <person name="Aleksandrzak-Piekarczyk T."/>
            <person name="Szatraj K."/>
            <person name="Zielenkiewicz U."/>
            <person name="Pilsyk S."/>
            <person name="Malc E."/>
            <person name="Mieczkowski P."/>
            <person name="Kruszewska J.S."/>
            <person name="Biernat P."/>
            <person name="Pawlowska J."/>
        </authorList>
    </citation>
    <scope>NUCLEOTIDE SEQUENCE</scope>
    <source>
        <strain evidence="3">WA0000051536</strain>
    </source>
</reference>
<dbReference type="EMBL" id="JAEPRA010000012">
    <property type="protein sequence ID" value="KAG2177380.1"/>
    <property type="molecule type" value="Genomic_DNA"/>
</dbReference>
<evidence type="ECO:0000259" key="2">
    <source>
        <dbReference type="Pfam" id="PF00561"/>
    </source>
</evidence>
<keyword evidence="1" id="KW-0378">Hydrolase</keyword>
<feature type="domain" description="AB hydrolase-1" evidence="2">
    <location>
        <begin position="29"/>
        <end position="275"/>
    </location>
</feature>
<comment type="caution">
    <text evidence="3">The sequence shown here is derived from an EMBL/GenBank/DDBJ whole genome shotgun (WGS) entry which is preliminary data.</text>
</comment>
<evidence type="ECO:0000256" key="1">
    <source>
        <dbReference type="ARBA" id="ARBA00022801"/>
    </source>
</evidence>
<dbReference type="Pfam" id="PF00561">
    <property type="entry name" value="Abhydrolase_1"/>
    <property type="match status" value="1"/>
</dbReference>
<dbReference type="InterPro" id="IPR000639">
    <property type="entry name" value="Epox_hydrolase-like"/>
</dbReference>
<protein>
    <recommendedName>
        <fullName evidence="2">AB hydrolase-1 domain-containing protein</fullName>
    </recommendedName>
</protein>
<accession>A0A8H7UC12</accession>
<dbReference type="InterPro" id="IPR051340">
    <property type="entry name" value="Haloalkane_dehalogenase"/>
</dbReference>
<name>A0A8H7UC12_9FUNG</name>
<evidence type="ECO:0000313" key="4">
    <source>
        <dbReference type="Proteomes" id="UP000612746"/>
    </source>
</evidence>
<dbReference type="Proteomes" id="UP000612746">
    <property type="component" value="Unassembled WGS sequence"/>
</dbReference>